<comment type="caution">
    <text evidence="7">The sequence shown here is derived from an EMBL/GenBank/DDBJ whole genome shotgun (WGS) entry which is preliminary data.</text>
</comment>
<gene>
    <name evidence="7" type="ORF">ZOSMA_13G00120</name>
</gene>
<evidence type="ECO:0000256" key="2">
    <source>
        <dbReference type="ARBA" id="ARBA00013184"/>
    </source>
</evidence>
<name>A0A0K9PZY9_ZOSMR</name>
<organism evidence="7 8">
    <name type="scientific">Zostera marina</name>
    <name type="common">Eelgrass</name>
    <dbReference type="NCBI Taxonomy" id="29655"/>
    <lineage>
        <taxon>Eukaryota</taxon>
        <taxon>Viridiplantae</taxon>
        <taxon>Streptophyta</taxon>
        <taxon>Embryophyta</taxon>
        <taxon>Tracheophyta</taxon>
        <taxon>Spermatophyta</taxon>
        <taxon>Magnoliopsida</taxon>
        <taxon>Liliopsida</taxon>
        <taxon>Zosteraceae</taxon>
        <taxon>Zostera</taxon>
    </lineage>
</organism>
<dbReference type="CDD" id="cd04301">
    <property type="entry name" value="NAT_SF"/>
    <property type="match status" value="1"/>
</dbReference>
<dbReference type="Pfam" id="PF10394">
    <property type="entry name" value="Hat1_N"/>
    <property type="match status" value="1"/>
</dbReference>
<dbReference type="InterPro" id="IPR017380">
    <property type="entry name" value="Hist_AcTrfase_B-typ_cat-su"/>
</dbReference>
<dbReference type="InterPro" id="IPR016181">
    <property type="entry name" value="Acyl_CoA_acyltransferase"/>
</dbReference>
<sequence length="455" mass="52106">MALKKEEGQTLVEKKRKCSEQGVLASECVKLFLVSHPDEVDAPNSASVNPVSVCIDQLIGEGGKIYGYEDVQISIWFNIISFLAYVNITFIRKFDSGKGITDLEYAFQNIFGKSMMMDKNEFIQTFFSKSSSISDVLSAGPVVNIYADTSETRVEVIRMNLSCTSVGLLYNYLTPLILLFIEGSSPVDITDPNWEIYFVVKTRLGFKTEDIRFKILGFSTTYRFYHYPASYRLRISQILVLPTYQRQGHGCHLLESINSVAISQNYHDVTVEEPSDYLQHLRTSIDVVRLFGFKPIDAAMIPSLSLLNEVELLKIAKKFKLNPPADLVSAVSENLKINKKQLLRCWEVLIYLKLDPEKKICFDNFNACMFNRVKADVIGKEAEADRYYRKRLVEMCDLYSFTMLKYKDDSADGEKNDLEDEIVKRFELQLNQLVLERIEQIAEDAKKVMLHHSAH</sequence>
<dbReference type="GO" id="GO:0031509">
    <property type="term" value="P:subtelomeric heterochromatin formation"/>
    <property type="evidence" value="ECO:0007669"/>
    <property type="project" value="InterPro"/>
</dbReference>
<dbReference type="PANTHER" id="PTHR12046">
    <property type="entry name" value="HISTONE ACETYLTRANSFERASE TYPE B CATALYTIC SUBUNIT"/>
    <property type="match status" value="1"/>
</dbReference>
<evidence type="ECO:0000313" key="8">
    <source>
        <dbReference type="Proteomes" id="UP000036987"/>
    </source>
</evidence>
<dbReference type="GO" id="GO:0005634">
    <property type="term" value="C:nucleus"/>
    <property type="evidence" value="ECO:0007669"/>
    <property type="project" value="InterPro"/>
</dbReference>
<evidence type="ECO:0000313" key="7">
    <source>
        <dbReference type="EMBL" id="KMZ73812.1"/>
    </source>
</evidence>
<dbReference type="STRING" id="29655.A0A0K9PZY9"/>
<protein>
    <recommendedName>
        <fullName evidence="2">histone acetyltransferase</fullName>
        <ecNumber evidence="2">2.3.1.48</ecNumber>
    </recommendedName>
</protein>
<dbReference type="GO" id="GO:0000781">
    <property type="term" value="C:chromosome, telomeric region"/>
    <property type="evidence" value="ECO:0007669"/>
    <property type="project" value="GOC"/>
</dbReference>
<dbReference type="GO" id="GO:0010485">
    <property type="term" value="F:histone H4 acetyltransferase activity"/>
    <property type="evidence" value="ECO:0000318"/>
    <property type="project" value="GO_Central"/>
</dbReference>
<evidence type="ECO:0000256" key="1">
    <source>
        <dbReference type="ARBA" id="ARBA00010543"/>
    </source>
</evidence>
<keyword evidence="8" id="KW-1185">Reference proteome</keyword>
<dbReference type="InterPro" id="IPR019467">
    <property type="entry name" value="Hat1_N"/>
</dbReference>
<comment type="similarity">
    <text evidence="1">Belongs to the HAT1 family.</text>
</comment>
<dbReference type="Gene3D" id="3.90.360.10">
    <property type="entry name" value="Histone acetyl transferase 1 (HAT1), N-terminal domain"/>
    <property type="match status" value="1"/>
</dbReference>
<dbReference type="Gene3D" id="3.40.630.30">
    <property type="match status" value="1"/>
</dbReference>
<dbReference type="InterPro" id="IPR037113">
    <property type="entry name" value="Hat1_N_sf"/>
</dbReference>
<evidence type="ECO:0000256" key="3">
    <source>
        <dbReference type="ARBA" id="ARBA00022679"/>
    </source>
</evidence>
<dbReference type="AlphaFoldDB" id="A0A0K9PZY9"/>
<comment type="catalytic activity">
    <reaction evidence="5">
        <text>L-lysyl-[protein] + acetyl-CoA = N(6)-acetyl-L-lysyl-[protein] + CoA + H(+)</text>
        <dbReference type="Rhea" id="RHEA:45948"/>
        <dbReference type="Rhea" id="RHEA-COMP:9752"/>
        <dbReference type="Rhea" id="RHEA-COMP:10731"/>
        <dbReference type="ChEBI" id="CHEBI:15378"/>
        <dbReference type="ChEBI" id="CHEBI:29969"/>
        <dbReference type="ChEBI" id="CHEBI:57287"/>
        <dbReference type="ChEBI" id="CHEBI:57288"/>
        <dbReference type="ChEBI" id="CHEBI:61930"/>
        <dbReference type="EC" id="2.3.1.48"/>
    </reaction>
</comment>
<keyword evidence="3 7" id="KW-0808">Transferase</keyword>
<evidence type="ECO:0000259" key="6">
    <source>
        <dbReference type="Pfam" id="PF10394"/>
    </source>
</evidence>
<evidence type="ECO:0000256" key="4">
    <source>
        <dbReference type="ARBA" id="ARBA00023315"/>
    </source>
</evidence>
<proteinExistence type="inferred from homology"/>
<dbReference type="OMA" id="WTCDAND"/>
<dbReference type="EMBL" id="LFYR01000514">
    <property type="protein sequence ID" value="KMZ73812.1"/>
    <property type="molecule type" value="Genomic_DNA"/>
</dbReference>
<reference evidence="8" key="1">
    <citation type="journal article" date="2016" name="Nature">
        <title>The genome of the seagrass Zostera marina reveals angiosperm adaptation to the sea.</title>
        <authorList>
            <person name="Olsen J.L."/>
            <person name="Rouze P."/>
            <person name="Verhelst B."/>
            <person name="Lin Y.-C."/>
            <person name="Bayer T."/>
            <person name="Collen J."/>
            <person name="Dattolo E."/>
            <person name="De Paoli E."/>
            <person name="Dittami S."/>
            <person name="Maumus F."/>
            <person name="Michel G."/>
            <person name="Kersting A."/>
            <person name="Lauritano C."/>
            <person name="Lohaus R."/>
            <person name="Toepel M."/>
            <person name="Tonon T."/>
            <person name="Vanneste K."/>
            <person name="Amirebrahimi M."/>
            <person name="Brakel J."/>
            <person name="Bostroem C."/>
            <person name="Chovatia M."/>
            <person name="Grimwood J."/>
            <person name="Jenkins J.W."/>
            <person name="Jueterbock A."/>
            <person name="Mraz A."/>
            <person name="Stam W.T."/>
            <person name="Tice H."/>
            <person name="Bornberg-Bauer E."/>
            <person name="Green P.J."/>
            <person name="Pearson G.A."/>
            <person name="Procaccini G."/>
            <person name="Duarte C.M."/>
            <person name="Schmutz J."/>
            <person name="Reusch T.B.H."/>
            <person name="Van de Peer Y."/>
        </authorList>
    </citation>
    <scope>NUCLEOTIDE SEQUENCE [LARGE SCALE GENOMIC DNA]</scope>
    <source>
        <strain evidence="8">cv. Finnish</strain>
    </source>
</reference>
<feature type="domain" description="Histone acetyl transferase HAT1 N-terminal" evidence="6">
    <location>
        <begin position="25"/>
        <end position="182"/>
    </location>
</feature>
<dbReference type="EC" id="2.3.1.48" evidence="2"/>
<dbReference type="SUPFAM" id="SSF55729">
    <property type="entry name" value="Acyl-CoA N-acyltransferases (Nat)"/>
    <property type="match status" value="1"/>
</dbReference>
<dbReference type="OrthoDB" id="10253098at2759"/>
<keyword evidence="4" id="KW-0012">Acyltransferase</keyword>
<accession>A0A0K9PZY9</accession>
<evidence type="ECO:0000256" key="5">
    <source>
        <dbReference type="ARBA" id="ARBA00048017"/>
    </source>
</evidence>
<dbReference type="Proteomes" id="UP000036987">
    <property type="component" value="Unassembled WGS sequence"/>
</dbReference>